<evidence type="ECO:0000256" key="1">
    <source>
        <dbReference type="ARBA" id="ARBA00006247"/>
    </source>
</evidence>
<evidence type="ECO:0000256" key="3">
    <source>
        <dbReference type="ARBA" id="ARBA00022723"/>
    </source>
</evidence>
<dbReference type="Gene3D" id="3.30.70.360">
    <property type="match status" value="1"/>
</dbReference>
<keyword evidence="5 7" id="KW-0862">Zinc</keyword>
<dbReference type="CDD" id="cd05674">
    <property type="entry name" value="M20_yscS"/>
    <property type="match status" value="1"/>
</dbReference>
<evidence type="ECO:0000256" key="7">
    <source>
        <dbReference type="PIRSR" id="PIRSR037217-2"/>
    </source>
</evidence>
<name>A0AA91T363_CLALS</name>
<evidence type="ECO:0000256" key="4">
    <source>
        <dbReference type="ARBA" id="ARBA00022801"/>
    </source>
</evidence>
<dbReference type="InterPro" id="IPR017141">
    <property type="entry name" value="Pept_M20_carboxypep"/>
</dbReference>
<feature type="binding site" evidence="7">
    <location>
        <position position="255"/>
    </location>
    <ligand>
        <name>Zn(2+)</name>
        <dbReference type="ChEBI" id="CHEBI:29105"/>
        <label>1</label>
    </ligand>
</feature>
<dbReference type="SUPFAM" id="SSF55031">
    <property type="entry name" value="Bacterial exopeptidase dimerisation domain"/>
    <property type="match status" value="1"/>
</dbReference>
<dbReference type="PIRSF" id="PIRSF037217">
    <property type="entry name" value="Carboxypeptidase_S"/>
    <property type="match status" value="1"/>
</dbReference>
<evidence type="ECO:0000313" key="11">
    <source>
        <dbReference type="Proteomes" id="UP000195602"/>
    </source>
</evidence>
<feature type="active site" description="Proton acceptor" evidence="6">
    <location>
        <position position="290"/>
    </location>
</feature>
<evidence type="ECO:0000256" key="6">
    <source>
        <dbReference type="PIRSR" id="PIRSR037217-1"/>
    </source>
</evidence>
<dbReference type="Pfam" id="PF07687">
    <property type="entry name" value="M20_dimer"/>
    <property type="match status" value="1"/>
</dbReference>
<evidence type="ECO:0000313" key="10">
    <source>
        <dbReference type="EMBL" id="OVF10083.1"/>
    </source>
</evidence>
<dbReference type="InterPro" id="IPR011650">
    <property type="entry name" value="Peptidase_M20_dimer"/>
</dbReference>
<feature type="binding site" evidence="7">
    <location>
        <position position="318"/>
    </location>
    <ligand>
        <name>Zn(2+)</name>
        <dbReference type="ChEBI" id="CHEBI:29105"/>
        <label>2</label>
    </ligand>
</feature>
<dbReference type="GO" id="GO:0046872">
    <property type="term" value="F:metal ion binding"/>
    <property type="evidence" value="ECO:0007669"/>
    <property type="project" value="UniProtKB-KW"/>
</dbReference>
<dbReference type="InterPro" id="IPR002933">
    <property type="entry name" value="Peptidase_M20"/>
</dbReference>
<dbReference type="SUPFAM" id="SSF53187">
    <property type="entry name" value="Zn-dependent exopeptidases"/>
    <property type="match status" value="1"/>
</dbReference>
<dbReference type="InterPro" id="IPR001261">
    <property type="entry name" value="ArgE/DapE_CS"/>
</dbReference>
<reference evidence="10 11" key="1">
    <citation type="submission" date="2017-04" db="EMBL/GenBank/DDBJ databases">
        <title>Draft genome of the yeast Clavispora lusitaniae type strain CBS 6936.</title>
        <authorList>
            <person name="Durrens P."/>
            <person name="Klopp C."/>
            <person name="Biteau N."/>
            <person name="Fitton-Ouhabi V."/>
            <person name="Dementhon K."/>
            <person name="Accoceberry I."/>
            <person name="Sherman D.J."/>
            <person name="Noel T."/>
        </authorList>
    </citation>
    <scope>NUCLEOTIDE SEQUENCE [LARGE SCALE GENOMIC DNA]</scope>
    <source>
        <strain evidence="10 11">CBS 6936</strain>
    </source>
</reference>
<dbReference type="Gene3D" id="3.40.630.10">
    <property type="entry name" value="Zn peptidases"/>
    <property type="match status" value="1"/>
</dbReference>
<proteinExistence type="inferred from homology"/>
<sequence length="623" mass="70616">MALHFVSNHNQSLKKDLFGRFTTTVIPAFLSEPHRLYRNLINNMGNPESELPIHLDKKEKKKWTFVSFWNFFCFVIFAQTTFSLLNYYQCFKSEKSNPDSLCPIVEKIDPSSYMYESDTIKTILHNEDFHNSSLEKLLGAVRYPTQIYDKMINPNSADSLEDLYKLEPKWAEFEKFHSYLAETFPLVHKHLKLEKINKFGLVYTWEGSEASKKPIMLTAHYDVVPVQPATIDQWTFPPFEGGFDGKYLYGRGVSDCKNLLIGLMETVELLLSEQKFSPKRTIVLAFGYDEEAAGTGAFEINKHLEAKYGEDSFFQIIDEGNSGYTEENGQFLILPATGEKGHLNSVIDIFTPGGHSSVPPKHTSIGLLAKLISLIEDQEFESILSNANPVLNQLQCVAEHSTTIDKELKKNILKAHLDKKANAKVVEFMASNIFSKYLVTTSQAVDIVEGGVKSNALPEHASVLVNHRIAVEESVASTGKKVLDQIVDFAEKYDLGVISNDALVRDKTPNGYIDYNFVEPLEPAPLTPVGDEVWNVFGGSLRYLYEELVFPEKNDTFIFAPFISTGNTDTKSYWSLTRNIFRYEPGLPTPRGNIHSVDERLNFDGHLLIIAFYYYYLQVVDGI</sequence>
<feature type="binding site" evidence="7">
    <location>
        <position position="255"/>
    </location>
    <ligand>
        <name>Zn(2+)</name>
        <dbReference type="ChEBI" id="CHEBI:29105"/>
        <label>2</label>
    </ligand>
</feature>
<dbReference type="InterPro" id="IPR047177">
    <property type="entry name" value="Pept_M20A"/>
</dbReference>
<evidence type="ECO:0000256" key="8">
    <source>
        <dbReference type="SAM" id="Phobius"/>
    </source>
</evidence>
<keyword evidence="4" id="KW-0378">Hydrolase</keyword>
<dbReference type="PANTHER" id="PTHR45962:SF1">
    <property type="entry name" value="N-FATTY-ACYL-AMINO ACID SYNTHASE_HYDROLASE PM20D1"/>
    <property type="match status" value="1"/>
</dbReference>
<dbReference type="EMBL" id="LYUB02000003">
    <property type="protein sequence ID" value="OVF10083.1"/>
    <property type="molecule type" value="Genomic_DNA"/>
</dbReference>
<keyword evidence="2" id="KW-0645">Protease</keyword>
<feature type="binding site" evidence="7">
    <location>
        <position position="595"/>
    </location>
    <ligand>
        <name>Zn(2+)</name>
        <dbReference type="ChEBI" id="CHEBI:29105"/>
        <label>1</label>
    </ligand>
</feature>
<dbReference type="Pfam" id="PF01546">
    <property type="entry name" value="Peptidase_M20"/>
    <property type="match status" value="1"/>
</dbReference>
<evidence type="ECO:0000256" key="5">
    <source>
        <dbReference type="ARBA" id="ARBA00022833"/>
    </source>
</evidence>
<feature type="transmembrane region" description="Helical" evidence="8">
    <location>
        <begin position="68"/>
        <end position="88"/>
    </location>
</feature>
<dbReference type="GO" id="GO:0004181">
    <property type="term" value="F:metallocarboxypeptidase activity"/>
    <property type="evidence" value="ECO:0007669"/>
    <property type="project" value="InterPro"/>
</dbReference>
<comment type="similarity">
    <text evidence="1">Belongs to the peptidase M20A family.</text>
</comment>
<feature type="domain" description="Peptidase M20 dimerisation" evidence="9">
    <location>
        <begin position="337"/>
        <end position="491"/>
    </location>
</feature>
<dbReference type="GO" id="GO:0000328">
    <property type="term" value="C:fungal-type vacuole lumen"/>
    <property type="evidence" value="ECO:0007669"/>
    <property type="project" value="TreeGrafter"/>
</dbReference>
<evidence type="ECO:0000256" key="2">
    <source>
        <dbReference type="ARBA" id="ARBA00022670"/>
    </source>
</evidence>
<organism evidence="10 11">
    <name type="scientific">Clavispora lusitaniae</name>
    <name type="common">Candida lusitaniae</name>
    <dbReference type="NCBI Taxonomy" id="36911"/>
    <lineage>
        <taxon>Eukaryota</taxon>
        <taxon>Fungi</taxon>
        <taxon>Dikarya</taxon>
        <taxon>Ascomycota</taxon>
        <taxon>Saccharomycotina</taxon>
        <taxon>Pichiomycetes</taxon>
        <taxon>Metschnikowiaceae</taxon>
        <taxon>Clavispora</taxon>
    </lineage>
</organism>
<protein>
    <submittedName>
        <fullName evidence="10">Carboxypeptidase S</fullName>
    </submittedName>
</protein>
<evidence type="ECO:0000259" key="9">
    <source>
        <dbReference type="Pfam" id="PF07687"/>
    </source>
</evidence>
<keyword evidence="8" id="KW-1133">Transmembrane helix</keyword>
<feature type="binding site" evidence="7">
    <location>
        <position position="220"/>
    </location>
    <ligand>
        <name>Zn(2+)</name>
        <dbReference type="ChEBI" id="CHEBI:29105"/>
        <label>2</label>
    </ligand>
</feature>
<dbReference type="GO" id="GO:0051603">
    <property type="term" value="P:proteolysis involved in protein catabolic process"/>
    <property type="evidence" value="ECO:0007669"/>
    <property type="project" value="TreeGrafter"/>
</dbReference>
<accession>A0AA91T363</accession>
<keyword evidence="8" id="KW-0812">Transmembrane</keyword>
<keyword evidence="3 7" id="KW-0479">Metal-binding</keyword>
<feature type="active site" evidence="6">
    <location>
        <position position="222"/>
    </location>
</feature>
<dbReference type="AlphaFoldDB" id="A0AA91T363"/>
<dbReference type="PROSITE" id="PS00758">
    <property type="entry name" value="ARGE_DAPE_CPG2_1"/>
    <property type="match status" value="1"/>
</dbReference>
<dbReference type="PANTHER" id="PTHR45962">
    <property type="entry name" value="N-FATTY-ACYL-AMINO ACID SYNTHASE/HYDROLASE PM20D1"/>
    <property type="match status" value="1"/>
</dbReference>
<dbReference type="KEGG" id="clus:A9F13_03g02244"/>
<keyword evidence="8" id="KW-0472">Membrane</keyword>
<dbReference type="InterPro" id="IPR036264">
    <property type="entry name" value="Bact_exopeptidase_dim_dom"/>
</dbReference>
<feature type="binding site" evidence="7">
    <location>
        <position position="291"/>
    </location>
    <ligand>
        <name>Zn(2+)</name>
        <dbReference type="ChEBI" id="CHEBI:29105"/>
        <label>1</label>
    </ligand>
</feature>
<gene>
    <name evidence="10" type="ORF">A9F13_03g02244</name>
</gene>
<comment type="caution">
    <text evidence="10">The sequence shown here is derived from an EMBL/GenBank/DDBJ whole genome shotgun (WGS) entry which is preliminary data.</text>
</comment>
<dbReference type="Proteomes" id="UP000195602">
    <property type="component" value="Unassembled WGS sequence"/>
</dbReference>
<keyword evidence="10" id="KW-0121">Carboxypeptidase</keyword>